<evidence type="ECO:0000313" key="8">
    <source>
        <dbReference type="Proteomes" id="UP000440004"/>
    </source>
</evidence>
<proteinExistence type="predicted"/>
<dbReference type="EMBL" id="WHNX01000012">
    <property type="protein sequence ID" value="MPW25927.1"/>
    <property type="molecule type" value="Genomic_DNA"/>
</dbReference>
<evidence type="ECO:0000256" key="2">
    <source>
        <dbReference type="ARBA" id="ARBA00022475"/>
    </source>
</evidence>
<dbReference type="Proteomes" id="UP000440004">
    <property type="component" value="Unassembled WGS sequence"/>
</dbReference>
<name>A0A6A7K9Q9_9FIRM</name>
<comment type="subcellular location">
    <subcellularLocation>
        <location evidence="1">Cell membrane</location>
    </subcellularLocation>
</comment>
<dbReference type="PANTHER" id="PTHR34296:SF2">
    <property type="entry name" value="ABC TRANSPORTER GUANOSINE-BINDING PROTEIN NUPN"/>
    <property type="match status" value="1"/>
</dbReference>
<evidence type="ECO:0000256" key="4">
    <source>
        <dbReference type="ARBA" id="ARBA00023136"/>
    </source>
</evidence>
<dbReference type="Pfam" id="PF02608">
    <property type="entry name" value="Bmp"/>
    <property type="match status" value="1"/>
</dbReference>
<evidence type="ECO:0000259" key="6">
    <source>
        <dbReference type="Pfam" id="PF02608"/>
    </source>
</evidence>
<keyword evidence="4" id="KW-0472">Membrane</keyword>
<sequence length="341" mass="37633">MRSEILHKKIFVLLITIYLAASLVGCNASSRGEKNIVFITDIAGLGDKSSNDTVYEGLKRAEEEFDVVINVVESETIDSYTQNIAEQSRENYDLIITVGLPMASAVADVSATFPEQNYVTIDESIDQSNIASVTYKEQEGSFLLGVIAGLTTKSNIIGFVGGVKTDITEKYEYGFRAGVKSVNQNAEVLVEYIEAFDEISLGKNTAARQYEIGADIIYHVAGWSGLGVIEAGSENDFWVINSQEDLPIVDTETILGSMIKRLDTTAYTMVKSIVEGNFTAGKVELGLKEEVIEFSDKSNNILPEVIQVANEYREFIIKNEIRVPFDEITYDEFEKSLVSGQ</sequence>
<comment type="caution">
    <text evidence="7">The sequence shown here is derived from an EMBL/GenBank/DDBJ whole genome shotgun (WGS) entry which is preliminary data.</text>
</comment>
<feature type="domain" description="ABC transporter substrate-binding protein PnrA-like" evidence="6">
    <location>
        <begin position="38"/>
        <end position="324"/>
    </location>
</feature>
<dbReference type="GO" id="GO:0005886">
    <property type="term" value="C:plasma membrane"/>
    <property type="evidence" value="ECO:0007669"/>
    <property type="project" value="UniProtKB-SubCell"/>
</dbReference>
<evidence type="ECO:0000313" key="7">
    <source>
        <dbReference type="EMBL" id="MPW25927.1"/>
    </source>
</evidence>
<dbReference type="InterPro" id="IPR050957">
    <property type="entry name" value="BMP_lipoprotein"/>
</dbReference>
<evidence type="ECO:0000256" key="3">
    <source>
        <dbReference type="ARBA" id="ARBA00022729"/>
    </source>
</evidence>
<protein>
    <submittedName>
        <fullName evidence="7">BMP family ABC transporter substrate-binding protein</fullName>
    </submittedName>
</protein>
<gene>
    <name evidence="7" type="ORF">GC105_09000</name>
</gene>
<reference evidence="7 8" key="1">
    <citation type="submission" date="2019-10" db="EMBL/GenBank/DDBJ databases">
        <title>Alkalibaculum tamaniensis sp.nov., a new alkaliphilic acetogen, isolated on methoxylated aromatics from a mud volcano.</title>
        <authorList>
            <person name="Khomyakova M.A."/>
            <person name="Merkel A.Y."/>
            <person name="Bonch-Osmolovskaya E.A."/>
            <person name="Slobodkin A.I."/>
        </authorList>
    </citation>
    <scope>NUCLEOTIDE SEQUENCE [LARGE SCALE GENOMIC DNA]</scope>
    <source>
        <strain evidence="7 8">M08DMB</strain>
    </source>
</reference>
<evidence type="ECO:0000256" key="5">
    <source>
        <dbReference type="ARBA" id="ARBA00023288"/>
    </source>
</evidence>
<dbReference type="Gene3D" id="3.40.50.2300">
    <property type="match status" value="2"/>
</dbReference>
<dbReference type="AlphaFoldDB" id="A0A6A7K9Q9"/>
<keyword evidence="3" id="KW-0732">Signal</keyword>
<dbReference type="CDD" id="cd06354">
    <property type="entry name" value="PBP1_PrnA-like"/>
    <property type="match status" value="1"/>
</dbReference>
<dbReference type="PANTHER" id="PTHR34296">
    <property type="entry name" value="TRANSCRIPTIONAL ACTIVATOR PROTEIN MED"/>
    <property type="match status" value="1"/>
</dbReference>
<dbReference type="PROSITE" id="PS51257">
    <property type="entry name" value="PROKAR_LIPOPROTEIN"/>
    <property type="match status" value="1"/>
</dbReference>
<keyword evidence="8" id="KW-1185">Reference proteome</keyword>
<keyword evidence="5" id="KW-0449">Lipoprotein</keyword>
<accession>A0A6A7K9Q9</accession>
<organism evidence="7 8">
    <name type="scientific">Alkalibaculum sporogenes</name>
    <dbReference type="NCBI Taxonomy" id="2655001"/>
    <lineage>
        <taxon>Bacteria</taxon>
        <taxon>Bacillati</taxon>
        <taxon>Bacillota</taxon>
        <taxon>Clostridia</taxon>
        <taxon>Eubacteriales</taxon>
        <taxon>Eubacteriaceae</taxon>
        <taxon>Alkalibaculum</taxon>
    </lineage>
</organism>
<dbReference type="InterPro" id="IPR003760">
    <property type="entry name" value="PnrA-like"/>
</dbReference>
<evidence type="ECO:0000256" key="1">
    <source>
        <dbReference type="ARBA" id="ARBA00004236"/>
    </source>
</evidence>
<keyword evidence="2" id="KW-1003">Cell membrane</keyword>